<reference evidence="8 9" key="1">
    <citation type="submission" date="2020-03" db="EMBL/GenBank/DDBJ databases">
        <title>Dissostichus mawsoni Genome sequencing and assembly.</title>
        <authorList>
            <person name="Park H."/>
        </authorList>
    </citation>
    <scope>NUCLEOTIDE SEQUENCE [LARGE SCALE GENOMIC DNA]</scope>
    <source>
        <strain evidence="8">DM0001</strain>
        <tissue evidence="8">Muscle</tissue>
    </source>
</reference>
<dbReference type="Gene3D" id="1.10.510.10">
    <property type="entry name" value="Transferase(Phosphotransferase) domain 1"/>
    <property type="match status" value="1"/>
</dbReference>
<dbReference type="SMART" id="SM00220">
    <property type="entry name" value="S_TKc"/>
    <property type="match status" value="1"/>
</dbReference>
<sequence length="553" mass="62073">MFSHSHDRVDSRKLLKHLKTTAHQEGSPSGGYQVKIRSRLHLSPSVLHGARIVLKKRSKEINVFNVMRNGNLMPDRIAPEIRAGQTLFSSSSAYSVLEFIGEGCFGRVAECRNLATRETVAVKILKKDKDSIKDIEKEVSMLEVISVLNPDHTNVVKFFERFDHLGQTCLAFEKLDQDLYQLMQERDWVPLSLKEIFTVAKQLLVALDALKGLGILHTDIKPENIMCVNHLDQPFKVKLIDFGLAITSSKVQTGLVIQPVGYRSPEISLGLPFTEAIDVGVAAFCLSSIWLIISFLSNIKFMVDVLGQPEDHMLRAGKYTKCFFIQEVAAHHPTWRLKLPDEMPAAIKIKAEKQDSSQDLRMSLDDLVNIYPKEEAAEFEDRKAFVDLLKQLLHVDGDQRISPHHALQHSFMTKSYLTEPFDSRAKFITSVCSMEASKHRVKNSAVCKPDFYGEDPYTCLYKGRMPPCCYEGASDFTQMITYVCHCVSPPAITLQVAEGTVDEAGGELSSGDEEGVNRHQLTPEVGRRGLSDVHWHCHRGNTYTAGGEKISDV</sequence>
<dbReference type="GO" id="GO:0005524">
    <property type="term" value="F:ATP binding"/>
    <property type="evidence" value="ECO:0007669"/>
    <property type="project" value="UniProtKB-UniRule"/>
</dbReference>
<evidence type="ECO:0000256" key="5">
    <source>
        <dbReference type="ARBA" id="ARBA00022840"/>
    </source>
</evidence>
<name>A0A7J5ZFS8_DISMA</name>
<dbReference type="GO" id="GO:0004674">
    <property type="term" value="F:protein serine/threonine kinase activity"/>
    <property type="evidence" value="ECO:0007669"/>
    <property type="project" value="UniProtKB-KW"/>
</dbReference>
<evidence type="ECO:0000256" key="6">
    <source>
        <dbReference type="PROSITE-ProRule" id="PRU10141"/>
    </source>
</evidence>
<dbReference type="OrthoDB" id="437530at2759"/>
<dbReference type="GO" id="GO:0003714">
    <property type="term" value="F:transcription corepressor activity"/>
    <property type="evidence" value="ECO:0007669"/>
    <property type="project" value="TreeGrafter"/>
</dbReference>
<evidence type="ECO:0000256" key="1">
    <source>
        <dbReference type="ARBA" id="ARBA00022527"/>
    </source>
</evidence>
<accession>A0A7J5ZFS8</accession>
<evidence type="ECO:0000256" key="2">
    <source>
        <dbReference type="ARBA" id="ARBA00022679"/>
    </source>
</evidence>
<dbReference type="GO" id="GO:0042771">
    <property type="term" value="P:intrinsic apoptotic signaling pathway in response to DNA damage by p53 class mediator"/>
    <property type="evidence" value="ECO:0007669"/>
    <property type="project" value="TreeGrafter"/>
</dbReference>
<dbReference type="InterPro" id="IPR008271">
    <property type="entry name" value="Ser/Thr_kinase_AS"/>
</dbReference>
<evidence type="ECO:0000313" key="8">
    <source>
        <dbReference type="EMBL" id="KAF3859497.1"/>
    </source>
</evidence>
<dbReference type="SUPFAM" id="SSF56112">
    <property type="entry name" value="Protein kinase-like (PK-like)"/>
    <property type="match status" value="1"/>
</dbReference>
<dbReference type="Gene3D" id="3.30.200.20">
    <property type="entry name" value="Phosphorylase Kinase, domain 1"/>
    <property type="match status" value="1"/>
</dbReference>
<dbReference type="Pfam" id="PF00069">
    <property type="entry name" value="Pkinase"/>
    <property type="match status" value="1"/>
</dbReference>
<keyword evidence="2" id="KW-0808">Transferase</keyword>
<evidence type="ECO:0000256" key="3">
    <source>
        <dbReference type="ARBA" id="ARBA00022741"/>
    </source>
</evidence>
<dbReference type="InterPro" id="IPR017441">
    <property type="entry name" value="Protein_kinase_ATP_BS"/>
</dbReference>
<proteinExistence type="predicted"/>
<feature type="binding site" evidence="6">
    <location>
        <position position="123"/>
    </location>
    <ligand>
        <name>ATP</name>
        <dbReference type="ChEBI" id="CHEBI:30616"/>
    </ligand>
</feature>
<keyword evidence="9" id="KW-1185">Reference proteome</keyword>
<evidence type="ECO:0000256" key="4">
    <source>
        <dbReference type="ARBA" id="ARBA00022777"/>
    </source>
</evidence>
<dbReference type="EMBL" id="JAAKFY010000003">
    <property type="protein sequence ID" value="KAF3859497.1"/>
    <property type="molecule type" value="Genomic_DNA"/>
</dbReference>
<keyword evidence="5 6" id="KW-0067">ATP-binding</keyword>
<dbReference type="Proteomes" id="UP000518266">
    <property type="component" value="Unassembled WGS sequence"/>
</dbReference>
<gene>
    <name evidence="8" type="ORF">F7725_021896</name>
</gene>
<organism evidence="8 9">
    <name type="scientific">Dissostichus mawsoni</name>
    <name type="common">Antarctic cod</name>
    <dbReference type="NCBI Taxonomy" id="36200"/>
    <lineage>
        <taxon>Eukaryota</taxon>
        <taxon>Metazoa</taxon>
        <taxon>Chordata</taxon>
        <taxon>Craniata</taxon>
        <taxon>Vertebrata</taxon>
        <taxon>Euteleostomi</taxon>
        <taxon>Actinopterygii</taxon>
        <taxon>Neopterygii</taxon>
        <taxon>Teleostei</taxon>
        <taxon>Neoteleostei</taxon>
        <taxon>Acanthomorphata</taxon>
        <taxon>Eupercaria</taxon>
        <taxon>Perciformes</taxon>
        <taxon>Notothenioidei</taxon>
        <taxon>Nototheniidae</taxon>
        <taxon>Dissostichus</taxon>
    </lineage>
</organism>
<keyword evidence="3 6" id="KW-0547">Nucleotide-binding</keyword>
<comment type="caution">
    <text evidence="8">The sequence shown here is derived from an EMBL/GenBank/DDBJ whole genome shotgun (WGS) entry which is preliminary data.</text>
</comment>
<dbReference type="PANTHER" id="PTHR24058:SF53">
    <property type="entry name" value="HOMEODOMAIN-INTERACTING PROTEIN KINASE 2"/>
    <property type="match status" value="1"/>
</dbReference>
<dbReference type="AlphaFoldDB" id="A0A7J5ZFS8"/>
<evidence type="ECO:0000313" key="9">
    <source>
        <dbReference type="Proteomes" id="UP000518266"/>
    </source>
</evidence>
<dbReference type="InterPro" id="IPR050494">
    <property type="entry name" value="Ser_Thr_dual-spec_kinase"/>
</dbReference>
<dbReference type="PROSITE" id="PS00108">
    <property type="entry name" value="PROTEIN_KINASE_ST"/>
    <property type="match status" value="1"/>
</dbReference>
<evidence type="ECO:0000259" key="7">
    <source>
        <dbReference type="PROSITE" id="PS50011"/>
    </source>
</evidence>
<keyword evidence="1" id="KW-0723">Serine/threonine-protein kinase</keyword>
<protein>
    <recommendedName>
        <fullName evidence="7">Protein kinase domain-containing protein</fullName>
    </recommendedName>
</protein>
<dbReference type="PROSITE" id="PS50011">
    <property type="entry name" value="PROTEIN_KINASE_DOM"/>
    <property type="match status" value="1"/>
</dbReference>
<feature type="domain" description="Protein kinase" evidence="7">
    <location>
        <begin position="94"/>
        <end position="412"/>
    </location>
</feature>
<dbReference type="GO" id="GO:0005737">
    <property type="term" value="C:cytoplasm"/>
    <property type="evidence" value="ECO:0007669"/>
    <property type="project" value="TreeGrafter"/>
</dbReference>
<dbReference type="GO" id="GO:0004713">
    <property type="term" value="F:protein tyrosine kinase activity"/>
    <property type="evidence" value="ECO:0007669"/>
    <property type="project" value="TreeGrafter"/>
</dbReference>
<keyword evidence="4" id="KW-0418">Kinase</keyword>
<dbReference type="GO" id="GO:0045944">
    <property type="term" value="P:positive regulation of transcription by RNA polymerase II"/>
    <property type="evidence" value="ECO:0007669"/>
    <property type="project" value="TreeGrafter"/>
</dbReference>
<dbReference type="InterPro" id="IPR011009">
    <property type="entry name" value="Kinase-like_dom_sf"/>
</dbReference>
<dbReference type="GO" id="GO:0046332">
    <property type="term" value="F:SMAD binding"/>
    <property type="evidence" value="ECO:0007669"/>
    <property type="project" value="TreeGrafter"/>
</dbReference>
<dbReference type="GO" id="GO:0007224">
    <property type="term" value="P:smoothened signaling pathway"/>
    <property type="evidence" value="ECO:0007669"/>
    <property type="project" value="TreeGrafter"/>
</dbReference>
<dbReference type="GO" id="GO:0016605">
    <property type="term" value="C:PML body"/>
    <property type="evidence" value="ECO:0007669"/>
    <property type="project" value="TreeGrafter"/>
</dbReference>
<dbReference type="PANTHER" id="PTHR24058">
    <property type="entry name" value="DUAL SPECIFICITY PROTEIN KINASE"/>
    <property type="match status" value="1"/>
</dbReference>
<dbReference type="InterPro" id="IPR000719">
    <property type="entry name" value="Prot_kinase_dom"/>
</dbReference>
<dbReference type="GO" id="GO:0003713">
    <property type="term" value="F:transcription coactivator activity"/>
    <property type="evidence" value="ECO:0007669"/>
    <property type="project" value="TreeGrafter"/>
</dbReference>
<dbReference type="PROSITE" id="PS00107">
    <property type="entry name" value="PROTEIN_KINASE_ATP"/>
    <property type="match status" value="1"/>
</dbReference>